<feature type="transmembrane region" description="Helical" evidence="8">
    <location>
        <begin position="385"/>
        <end position="403"/>
    </location>
</feature>
<dbReference type="PANTHER" id="PTHR30347">
    <property type="entry name" value="POTASSIUM CHANNEL RELATED"/>
    <property type="match status" value="1"/>
</dbReference>
<feature type="transmembrane region" description="Helical" evidence="8">
    <location>
        <begin position="237"/>
        <end position="255"/>
    </location>
</feature>
<dbReference type="AlphaFoldDB" id="A0A845M4A5"/>
<proteinExistence type="inferred from homology"/>
<dbReference type="InterPro" id="IPR049278">
    <property type="entry name" value="MS_channel_C"/>
</dbReference>
<keyword evidence="15" id="KW-1185">Reference proteome</keyword>
<feature type="transmembrane region" description="Helical" evidence="8">
    <location>
        <begin position="619"/>
        <end position="648"/>
    </location>
</feature>
<feature type="chain" id="PRO_5032445277" evidence="9">
    <location>
        <begin position="26"/>
        <end position="847"/>
    </location>
</feature>
<feature type="compositionally biased region" description="Basic and acidic residues" evidence="7">
    <location>
        <begin position="36"/>
        <end position="47"/>
    </location>
</feature>
<dbReference type="Gene3D" id="2.30.30.60">
    <property type="match status" value="1"/>
</dbReference>
<dbReference type="InterPro" id="IPR022249">
    <property type="entry name" value="DUF3772"/>
</dbReference>
<comment type="subcellular location">
    <subcellularLocation>
        <location evidence="1">Cell membrane</location>
        <topology evidence="1">Multi-pass membrane protein</topology>
    </subcellularLocation>
</comment>
<dbReference type="Pfam" id="PF00924">
    <property type="entry name" value="MS_channel_2nd"/>
    <property type="match status" value="1"/>
</dbReference>
<keyword evidence="6 8" id="KW-0472">Membrane</keyword>
<evidence type="ECO:0000259" key="12">
    <source>
        <dbReference type="Pfam" id="PF21082"/>
    </source>
</evidence>
<dbReference type="SUPFAM" id="SSF82689">
    <property type="entry name" value="Mechanosensitive channel protein MscS (YggB), C-terminal domain"/>
    <property type="match status" value="1"/>
</dbReference>
<dbReference type="Pfam" id="PF21082">
    <property type="entry name" value="MS_channel_3rd"/>
    <property type="match status" value="1"/>
</dbReference>
<feature type="domain" description="Mechanosensitive ion channel MscS C-terminal" evidence="12">
    <location>
        <begin position="710"/>
        <end position="792"/>
    </location>
</feature>
<comment type="caution">
    <text evidence="14">The sequence shown here is derived from an EMBL/GenBank/DDBJ whole genome shotgun (WGS) entry which is preliminary data.</text>
</comment>
<dbReference type="PROSITE" id="PS01246">
    <property type="entry name" value="UPF0003"/>
    <property type="match status" value="1"/>
</dbReference>
<dbReference type="InterPro" id="IPR011066">
    <property type="entry name" value="MscS_channel_C_sf"/>
</dbReference>
<feature type="compositionally biased region" description="Basic and acidic residues" evidence="7">
    <location>
        <begin position="805"/>
        <end position="833"/>
    </location>
</feature>
<dbReference type="GO" id="GO:0008381">
    <property type="term" value="F:mechanosensitive monoatomic ion channel activity"/>
    <property type="evidence" value="ECO:0007669"/>
    <property type="project" value="UniProtKB-ARBA"/>
</dbReference>
<dbReference type="SUPFAM" id="SSF50182">
    <property type="entry name" value="Sm-like ribonucleoproteins"/>
    <property type="match status" value="1"/>
</dbReference>
<feature type="region of interest" description="Disordered" evidence="7">
    <location>
        <begin position="805"/>
        <end position="847"/>
    </location>
</feature>
<keyword evidence="5 8" id="KW-1133">Transmembrane helix</keyword>
<dbReference type="InterPro" id="IPR052702">
    <property type="entry name" value="MscS-like_channel"/>
</dbReference>
<evidence type="ECO:0000313" key="14">
    <source>
        <dbReference type="EMBL" id="MZR13839.1"/>
    </source>
</evidence>
<dbReference type="EMBL" id="WTUX01000017">
    <property type="protein sequence ID" value="MZR13839.1"/>
    <property type="molecule type" value="Genomic_DNA"/>
</dbReference>
<keyword evidence="4 8" id="KW-0812">Transmembrane</keyword>
<feature type="transmembrane region" description="Helical" evidence="8">
    <location>
        <begin position="590"/>
        <end position="613"/>
    </location>
</feature>
<dbReference type="Pfam" id="PF21088">
    <property type="entry name" value="MS_channel_1st"/>
    <property type="match status" value="1"/>
</dbReference>
<dbReference type="GO" id="GO:0005886">
    <property type="term" value="C:plasma membrane"/>
    <property type="evidence" value="ECO:0007669"/>
    <property type="project" value="UniProtKB-SubCell"/>
</dbReference>
<evidence type="ECO:0000256" key="2">
    <source>
        <dbReference type="ARBA" id="ARBA00008017"/>
    </source>
</evidence>
<comment type="similarity">
    <text evidence="2">Belongs to the MscS (TC 1.A.23) family.</text>
</comment>
<evidence type="ECO:0000256" key="6">
    <source>
        <dbReference type="ARBA" id="ARBA00023136"/>
    </source>
</evidence>
<feature type="signal peptide" evidence="9">
    <location>
        <begin position="1"/>
        <end position="25"/>
    </location>
</feature>
<dbReference type="Pfam" id="PF12607">
    <property type="entry name" value="DUF3772"/>
    <property type="match status" value="1"/>
</dbReference>
<feature type="domain" description="DUF3772" evidence="11">
    <location>
        <begin position="162"/>
        <end position="219"/>
    </location>
</feature>
<dbReference type="SUPFAM" id="SSF82861">
    <property type="entry name" value="Mechanosensitive channel protein MscS (YggB), transmembrane region"/>
    <property type="match status" value="1"/>
</dbReference>
<dbReference type="InterPro" id="IPR006686">
    <property type="entry name" value="MscS_channel_CS"/>
</dbReference>
<evidence type="ECO:0000259" key="13">
    <source>
        <dbReference type="Pfam" id="PF21088"/>
    </source>
</evidence>
<gene>
    <name evidence="14" type="ORF">GQE99_12530</name>
</gene>
<protein>
    <submittedName>
        <fullName evidence="14">DUF3772 domain-containing protein</fullName>
    </submittedName>
</protein>
<dbReference type="InterPro" id="IPR010920">
    <property type="entry name" value="LSM_dom_sf"/>
</dbReference>
<dbReference type="InterPro" id="IPR023408">
    <property type="entry name" value="MscS_beta-dom_sf"/>
</dbReference>
<feature type="compositionally biased region" description="Acidic residues" evidence="7">
    <location>
        <begin position="834"/>
        <end position="847"/>
    </location>
</feature>
<feature type="transmembrane region" description="Helical" evidence="8">
    <location>
        <begin position="354"/>
        <end position="373"/>
    </location>
</feature>
<keyword evidence="9" id="KW-0732">Signal</keyword>
<dbReference type="InterPro" id="IPR006685">
    <property type="entry name" value="MscS_channel_2nd"/>
</dbReference>
<dbReference type="Gene3D" id="1.10.287.1260">
    <property type="match status" value="1"/>
</dbReference>
<evidence type="ECO:0000313" key="15">
    <source>
        <dbReference type="Proteomes" id="UP000467322"/>
    </source>
</evidence>
<accession>A0A845M4A5</accession>
<dbReference type="InterPro" id="IPR011014">
    <property type="entry name" value="MscS_channel_TM-2"/>
</dbReference>
<evidence type="ECO:0000259" key="10">
    <source>
        <dbReference type="Pfam" id="PF00924"/>
    </source>
</evidence>
<sequence>MIRAWAHTLWLSVAALLLAAGVAVAQDNGAAGDADAPPKEQAARVDTDPSGSIAAEMMQGIDAPEGAPDYQDWAEVAARAEQVLEVGRASDAVFQRLREEIDRWREEFAAARDENKVRITTLRNQIAALPEPPADGETESRTLASQRQELTDALAQVETPVRAAEVAYARADAIIEEIDATLRSRQTEELFAAGPSPLNPAVWPDALAQLQSTARMAGRALTTSFDSSEQRAELRRTIVPVLLLLVVAFVLLWRGRTWVMRAGDRVRERGDGPSRGVWSFLISLGQVVVPVIGLAAAVVAFSMTGVMGFRAEVVSAMALSIGISLIVARWLGVRVFGAGIGEAQVLQLDTTARIEGRVEATLLGLAYGLYAAVQTMSEFEQYDAATVAVLEIGPMLLAGVLMVRMGRLLLNHRQSIEDDDSEEGPSFIDRSLSFAGRLLMIVGVVGPLLAFVGYSQLAGNAIFNTALTFGAVGVLLVLHGFFVDLYGMVRRLTQQEASEALLPVLASFAMLILSTPIFALIWGARETDLREIWGTIMRGVTLGETVISPTDVLLLIIVFLLGVALTRLIQGMLKTTVLPKTRIDIGGRNAITSGIGYVGIFLAAVVAITSVGINLSSLAVVAGALSVGIGFGLQNIVSNFVSGIILLIERPISEGDWIDTGGHMGIVKDISVRSTTIETFDRTDVVIPNSDLISGVVTNYTQGNRVGRLVIDVGVAYGSDTKRVKEILTEIVMDHPMVTVNPEPQVGFMEFGDSALMFQIRAILSDVFFVLVVRDEINHEIARRFAEEGVEIPFVQRDLWIRNPEALRPEPREQREVNRVRERAPDDPNRDPQDEATPEADEGADGD</sequence>
<dbReference type="RefSeq" id="WP_161351974.1">
    <property type="nucleotide sequence ID" value="NZ_WTUX01000017.1"/>
</dbReference>
<feature type="transmembrane region" description="Helical" evidence="8">
    <location>
        <begin position="434"/>
        <end position="454"/>
    </location>
</feature>
<keyword evidence="3" id="KW-1003">Cell membrane</keyword>
<feature type="transmembrane region" description="Helical" evidence="8">
    <location>
        <begin position="313"/>
        <end position="333"/>
    </location>
</feature>
<evidence type="ECO:0000256" key="7">
    <source>
        <dbReference type="SAM" id="MobiDB-lite"/>
    </source>
</evidence>
<feature type="domain" description="Mechanosensitive ion channel transmembrane helices 2/3" evidence="13">
    <location>
        <begin position="597"/>
        <end position="634"/>
    </location>
</feature>
<dbReference type="Gene3D" id="3.30.70.100">
    <property type="match status" value="1"/>
</dbReference>
<name>A0A845M4A5_9RHOB</name>
<feature type="transmembrane region" description="Helical" evidence="8">
    <location>
        <begin position="552"/>
        <end position="569"/>
    </location>
</feature>
<evidence type="ECO:0000256" key="8">
    <source>
        <dbReference type="SAM" id="Phobius"/>
    </source>
</evidence>
<feature type="transmembrane region" description="Helical" evidence="8">
    <location>
        <begin position="501"/>
        <end position="524"/>
    </location>
</feature>
<evidence type="ECO:0000256" key="3">
    <source>
        <dbReference type="ARBA" id="ARBA00022475"/>
    </source>
</evidence>
<dbReference type="Proteomes" id="UP000467322">
    <property type="component" value="Unassembled WGS sequence"/>
</dbReference>
<evidence type="ECO:0000256" key="4">
    <source>
        <dbReference type="ARBA" id="ARBA00022692"/>
    </source>
</evidence>
<feature type="region of interest" description="Disordered" evidence="7">
    <location>
        <begin position="29"/>
        <end position="48"/>
    </location>
</feature>
<organism evidence="14 15">
    <name type="scientific">Maritimibacter harenae</name>
    <dbReference type="NCBI Taxonomy" id="2606218"/>
    <lineage>
        <taxon>Bacteria</taxon>
        <taxon>Pseudomonadati</taxon>
        <taxon>Pseudomonadota</taxon>
        <taxon>Alphaproteobacteria</taxon>
        <taxon>Rhodobacterales</taxon>
        <taxon>Roseobacteraceae</taxon>
        <taxon>Maritimibacter</taxon>
    </lineage>
</organism>
<evidence type="ECO:0000256" key="9">
    <source>
        <dbReference type="SAM" id="SignalP"/>
    </source>
</evidence>
<evidence type="ECO:0000256" key="5">
    <source>
        <dbReference type="ARBA" id="ARBA00022989"/>
    </source>
</evidence>
<evidence type="ECO:0000259" key="11">
    <source>
        <dbReference type="Pfam" id="PF12607"/>
    </source>
</evidence>
<dbReference type="InterPro" id="IPR049142">
    <property type="entry name" value="MS_channel_1st"/>
</dbReference>
<evidence type="ECO:0000256" key="1">
    <source>
        <dbReference type="ARBA" id="ARBA00004651"/>
    </source>
</evidence>
<dbReference type="PANTHER" id="PTHR30347:SF1">
    <property type="entry name" value="MECHANOSENSITIVE CHANNEL MSCK"/>
    <property type="match status" value="1"/>
</dbReference>
<feature type="transmembrane region" description="Helical" evidence="8">
    <location>
        <begin position="466"/>
        <end position="489"/>
    </location>
</feature>
<feature type="transmembrane region" description="Helical" evidence="8">
    <location>
        <begin position="276"/>
        <end position="301"/>
    </location>
</feature>
<reference evidence="14 15" key="1">
    <citation type="submission" date="2019-12" db="EMBL/GenBank/DDBJ databases">
        <title>Maritimibacter sp. nov. sp. isolated from sea sand.</title>
        <authorList>
            <person name="Kim J."/>
            <person name="Jeong S.E."/>
            <person name="Jung H.S."/>
            <person name="Jeon C.O."/>
        </authorList>
    </citation>
    <scope>NUCLEOTIDE SEQUENCE [LARGE SCALE GENOMIC DNA]</scope>
    <source>
        <strain evidence="14 15">DP07</strain>
    </source>
</reference>
<feature type="domain" description="Mechanosensitive ion channel MscS" evidence="10">
    <location>
        <begin position="635"/>
        <end position="701"/>
    </location>
</feature>